<keyword evidence="2" id="KW-1185">Reference proteome</keyword>
<protein>
    <submittedName>
        <fullName evidence="1">Uncharacterized protein</fullName>
    </submittedName>
</protein>
<accession>A0A654M819</accession>
<dbReference type="KEGG" id="taa:NMY3_01509"/>
<gene>
    <name evidence="1" type="ORF">NMY3_01509</name>
</gene>
<proteinExistence type="predicted"/>
<dbReference type="Proteomes" id="UP000058925">
    <property type="component" value="Chromosome"/>
</dbReference>
<dbReference type="EMBL" id="CP012850">
    <property type="protein sequence ID" value="ALI35712.1"/>
    <property type="molecule type" value="Genomic_DNA"/>
</dbReference>
<dbReference type="AlphaFoldDB" id="A0A654M819"/>
<evidence type="ECO:0000313" key="1">
    <source>
        <dbReference type="EMBL" id="ALI35712.1"/>
    </source>
</evidence>
<evidence type="ECO:0000313" key="2">
    <source>
        <dbReference type="Proteomes" id="UP000058925"/>
    </source>
</evidence>
<dbReference type="PROSITE" id="PS51257">
    <property type="entry name" value="PROKAR_LIPOPROTEIN"/>
    <property type="match status" value="1"/>
</dbReference>
<sequence>MKIISSPKISLILIGSIIVCSCYPMVSAQLVEQIAAPDTNPQGSSYGEWASKWWQWVYSIPQDENPLYDETGAKCAVKQVGSVWFLVGTFGGSITRECTIPSNTSLFFPLLNTECSIAGGDGKTEEELKTCAKANIDRAISTDLTIDGKKMENLADYRAQSQLYNITLPANNIMGVSPQTTSSIAEGYWIFINPLSAGKHEIKFGGQAGDLTVASNMNFATQSIYNLIVK</sequence>
<organism evidence="1 2">
    <name type="scientific">Candidatus Nitrosocosmicus oleophilus</name>
    <dbReference type="NCBI Taxonomy" id="1353260"/>
    <lineage>
        <taxon>Archaea</taxon>
        <taxon>Nitrososphaerota</taxon>
        <taxon>Nitrososphaeria</taxon>
        <taxon>Nitrososphaerales</taxon>
        <taxon>Nitrososphaeraceae</taxon>
        <taxon>Candidatus Nitrosocosmicus</taxon>
    </lineage>
</organism>
<reference evidence="2" key="1">
    <citation type="submission" date="2015-10" db="EMBL/GenBank/DDBJ databases">
        <title>Niche specialization of a soil ammonia-oxidizing archaeon, Candidatus Nitrosocosmicus oleophilus.</title>
        <authorList>
            <person name="Jung M.-Y."/>
            <person name="Rhee S.-K."/>
        </authorList>
    </citation>
    <scope>NUCLEOTIDE SEQUENCE [LARGE SCALE GENOMIC DNA]</scope>
    <source>
        <strain evidence="2">MY3</strain>
    </source>
</reference>
<name>A0A654M819_9ARCH</name>